<keyword evidence="3" id="KW-1003">Cell membrane</keyword>
<dbReference type="PANTHER" id="PTHR43663">
    <property type="entry name" value="CHROMATE TRANSPORT PROTEIN-RELATED"/>
    <property type="match status" value="1"/>
</dbReference>
<evidence type="ECO:0000313" key="9">
    <source>
        <dbReference type="Proteomes" id="UP000774750"/>
    </source>
</evidence>
<evidence type="ECO:0000256" key="4">
    <source>
        <dbReference type="ARBA" id="ARBA00022692"/>
    </source>
</evidence>
<feature type="transmembrane region" description="Helical" evidence="7">
    <location>
        <begin position="111"/>
        <end position="131"/>
    </location>
</feature>
<feature type="transmembrane region" description="Helical" evidence="7">
    <location>
        <begin position="7"/>
        <end position="26"/>
    </location>
</feature>
<dbReference type="GO" id="GO:0005886">
    <property type="term" value="C:plasma membrane"/>
    <property type="evidence" value="ECO:0007669"/>
    <property type="project" value="UniProtKB-SubCell"/>
</dbReference>
<evidence type="ECO:0000256" key="2">
    <source>
        <dbReference type="ARBA" id="ARBA00005262"/>
    </source>
</evidence>
<sequence>MKLLWDLFFTFFRIGGLTFGGGYAMLPMLQNEIVEKRNWATEEELLDYYAVGQCTPGIIAVNTATFVGQKIKGFWGAVFATAGVVFPSLVIISIIAGFIQSFSHLAWVQHAFAGIRVAVAVLVVNAVLKLWKSGIKDLLGIIIFIVTFVVSAVFSLSPVFVVIAAILVGILAGRLKGRAKK</sequence>
<evidence type="ECO:0000256" key="3">
    <source>
        <dbReference type="ARBA" id="ARBA00022475"/>
    </source>
</evidence>
<feature type="transmembrane region" description="Helical" evidence="7">
    <location>
        <begin position="74"/>
        <end position="99"/>
    </location>
</feature>
<evidence type="ECO:0000256" key="5">
    <source>
        <dbReference type="ARBA" id="ARBA00022989"/>
    </source>
</evidence>
<dbReference type="PANTHER" id="PTHR43663:SF1">
    <property type="entry name" value="CHROMATE TRANSPORTER"/>
    <property type="match status" value="1"/>
</dbReference>
<accession>A0A938X4I2</accession>
<evidence type="ECO:0000256" key="6">
    <source>
        <dbReference type="ARBA" id="ARBA00023136"/>
    </source>
</evidence>
<dbReference type="AlphaFoldDB" id="A0A938X4I2"/>
<evidence type="ECO:0000256" key="1">
    <source>
        <dbReference type="ARBA" id="ARBA00004651"/>
    </source>
</evidence>
<keyword evidence="9" id="KW-1185">Reference proteome</keyword>
<dbReference type="InterPro" id="IPR003370">
    <property type="entry name" value="Chromate_transpt"/>
</dbReference>
<keyword evidence="5 7" id="KW-1133">Transmembrane helix</keyword>
<reference evidence="8" key="1">
    <citation type="submission" date="2020-08" db="EMBL/GenBank/DDBJ databases">
        <authorList>
            <person name="Cejkova D."/>
            <person name="Kubasova T."/>
            <person name="Jahodarova E."/>
            <person name="Rychlik I."/>
        </authorList>
    </citation>
    <scope>NUCLEOTIDE SEQUENCE</scope>
    <source>
        <strain evidence="8">An559</strain>
    </source>
</reference>
<keyword evidence="6 7" id="KW-0472">Membrane</keyword>
<dbReference type="InterPro" id="IPR052518">
    <property type="entry name" value="CHR_Transporter"/>
</dbReference>
<comment type="similarity">
    <text evidence="2">Belongs to the chromate ion transporter (CHR) (TC 2.A.51) family.</text>
</comment>
<keyword evidence="4 7" id="KW-0812">Transmembrane</keyword>
<evidence type="ECO:0000313" key="8">
    <source>
        <dbReference type="EMBL" id="MBM6920612.1"/>
    </source>
</evidence>
<comment type="caution">
    <text evidence="8">The sequence shown here is derived from an EMBL/GenBank/DDBJ whole genome shotgun (WGS) entry which is preliminary data.</text>
</comment>
<organism evidence="8 9">
    <name type="scientific">Merdimmobilis hominis</name>
    <dbReference type="NCBI Taxonomy" id="2897707"/>
    <lineage>
        <taxon>Bacteria</taxon>
        <taxon>Bacillati</taxon>
        <taxon>Bacillota</taxon>
        <taxon>Clostridia</taxon>
        <taxon>Eubacteriales</taxon>
        <taxon>Oscillospiraceae</taxon>
        <taxon>Merdimmobilis</taxon>
    </lineage>
</organism>
<dbReference type="RefSeq" id="WP_204445653.1">
    <property type="nucleotide sequence ID" value="NZ_JACJKY010000006.1"/>
</dbReference>
<dbReference type="Proteomes" id="UP000774750">
    <property type="component" value="Unassembled WGS sequence"/>
</dbReference>
<name>A0A938X4I2_9FIRM</name>
<evidence type="ECO:0000256" key="7">
    <source>
        <dbReference type="SAM" id="Phobius"/>
    </source>
</evidence>
<protein>
    <submittedName>
        <fullName evidence="8">Chromate transporter</fullName>
    </submittedName>
</protein>
<proteinExistence type="inferred from homology"/>
<dbReference type="GO" id="GO:0015109">
    <property type="term" value="F:chromate transmembrane transporter activity"/>
    <property type="evidence" value="ECO:0007669"/>
    <property type="project" value="InterPro"/>
</dbReference>
<feature type="transmembrane region" description="Helical" evidence="7">
    <location>
        <begin position="46"/>
        <end position="67"/>
    </location>
</feature>
<comment type="subcellular location">
    <subcellularLocation>
        <location evidence="1">Cell membrane</location>
        <topology evidence="1">Multi-pass membrane protein</topology>
    </subcellularLocation>
</comment>
<feature type="transmembrane region" description="Helical" evidence="7">
    <location>
        <begin position="138"/>
        <end position="154"/>
    </location>
</feature>
<dbReference type="EMBL" id="JACJKY010000006">
    <property type="protein sequence ID" value="MBM6920612.1"/>
    <property type="molecule type" value="Genomic_DNA"/>
</dbReference>
<dbReference type="Pfam" id="PF02417">
    <property type="entry name" value="Chromate_transp"/>
    <property type="match status" value="1"/>
</dbReference>
<reference evidence="8" key="2">
    <citation type="journal article" date="2021" name="Sci. Rep.">
        <title>The distribution of antibiotic resistance genes in chicken gut microbiota commensals.</title>
        <authorList>
            <person name="Juricova H."/>
            <person name="Matiasovicova J."/>
            <person name="Kubasova T."/>
            <person name="Cejkova D."/>
            <person name="Rychlik I."/>
        </authorList>
    </citation>
    <scope>NUCLEOTIDE SEQUENCE</scope>
    <source>
        <strain evidence="8">An559</strain>
    </source>
</reference>
<gene>
    <name evidence="8" type="ORF">H6A12_05500</name>
</gene>